<dbReference type="SUPFAM" id="SSF52096">
    <property type="entry name" value="ClpP/crotonase"/>
    <property type="match status" value="1"/>
</dbReference>
<dbReference type="Pfam" id="PF03572">
    <property type="entry name" value="Peptidase_S41"/>
    <property type="match status" value="1"/>
</dbReference>
<dbReference type="Gene3D" id="3.30.750.44">
    <property type="match status" value="1"/>
</dbReference>
<dbReference type="GO" id="GO:0008236">
    <property type="term" value="F:serine-type peptidase activity"/>
    <property type="evidence" value="ECO:0007669"/>
    <property type="project" value="InterPro"/>
</dbReference>
<dbReference type="InterPro" id="IPR028204">
    <property type="entry name" value="Tricorn_C1"/>
</dbReference>
<proteinExistence type="predicted"/>
<evidence type="ECO:0000259" key="2">
    <source>
        <dbReference type="SMART" id="SM00245"/>
    </source>
</evidence>
<feature type="domain" description="Tail specific protease" evidence="2">
    <location>
        <begin position="203"/>
        <end position="391"/>
    </location>
</feature>
<evidence type="ECO:0000256" key="1">
    <source>
        <dbReference type="SAM" id="SignalP"/>
    </source>
</evidence>
<protein>
    <submittedName>
        <fullName evidence="3">Peptidase</fullName>
    </submittedName>
</protein>
<accession>A0A4R4E4B0</accession>
<dbReference type="SUPFAM" id="SSF50156">
    <property type="entry name" value="PDZ domain-like"/>
    <property type="match status" value="1"/>
</dbReference>
<dbReference type="EMBL" id="SKFH01000012">
    <property type="protein sequence ID" value="TCZ71760.1"/>
    <property type="molecule type" value="Genomic_DNA"/>
</dbReference>
<dbReference type="GO" id="GO:0006508">
    <property type="term" value="P:proteolysis"/>
    <property type="evidence" value="ECO:0007669"/>
    <property type="project" value="InterPro"/>
</dbReference>
<dbReference type="Proteomes" id="UP000295164">
    <property type="component" value="Unassembled WGS sequence"/>
</dbReference>
<organism evidence="3 4">
    <name type="scientific">Flaviaesturariibacter aridisoli</name>
    <dbReference type="NCBI Taxonomy" id="2545761"/>
    <lineage>
        <taxon>Bacteria</taxon>
        <taxon>Pseudomonadati</taxon>
        <taxon>Bacteroidota</taxon>
        <taxon>Chitinophagia</taxon>
        <taxon>Chitinophagales</taxon>
        <taxon>Chitinophagaceae</taxon>
        <taxon>Flaviaestuariibacter</taxon>
    </lineage>
</organism>
<gene>
    <name evidence="3" type="ORF">E0486_09405</name>
</gene>
<name>A0A4R4E4B0_9BACT</name>
<comment type="caution">
    <text evidence="3">The sequence shown here is derived from an EMBL/GenBank/DDBJ whole genome shotgun (WGS) entry which is preliminary data.</text>
</comment>
<dbReference type="AlphaFoldDB" id="A0A4R4E4B0"/>
<sequence>MKQRFVLLLAFLQLAAAAVAQQTLTPAQYREDFDALWTTVQEQYAYWPEKKTDWNCVRERYRPQLDTIRSRYAFTLFLESVLRELTDQHMSLNTNTAASYRLVPTGADIALRLSGDRAFVSEVRPRSGAEKAGVRAGMELMGVNGRSPGDAISPLLPQCLSAPDSAARLYALQLLAAGIHRDPRSLTLSDGHALHRGLRPDSLVNIDTLGYDGLLEHRILEGNVGYIGLHNSLGDEALIPAFDSVLNGLMNTRALIIDLRETPSGSTSTVARAIMGRLLQREGYYQRHELPADSGRWGVKRSWVEIVVPRGKAYTQPVVLLVGAWTGSMGEGIAIGLHGLHRAVLFGHAMAGLNGAIYSFRLPNSGIGYSVSAERLYHINGTRRELFHDIRPVPDSRPGFDGGLSAAVRFLTRSAR</sequence>
<keyword evidence="1" id="KW-0732">Signal</keyword>
<dbReference type="OrthoDB" id="9812068at2"/>
<feature type="signal peptide" evidence="1">
    <location>
        <begin position="1"/>
        <end position="20"/>
    </location>
</feature>
<feature type="chain" id="PRO_5020812686" evidence="1">
    <location>
        <begin position="21"/>
        <end position="416"/>
    </location>
</feature>
<evidence type="ECO:0000313" key="3">
    <source>
        <dbReference type="EMBL" id="TCZ71760.1"/>
    </source>
</evidence>
<dbReference type="RefSeq" id="WP_131851913.1">
    <property type="nucleotide sequence ID" value="NZ_SKFH01000012.1"/>
</dbReference>
<dbReference type="SMART" id="SM00245">
    <property type="entry name" value="TSPc"/>
    <property type="match status" value="1"/>
</dbReference>
<reference evidence="3 4" key="1">
    <citation type="submission" date="2019-03" db="EMBL/GenBank/DDBJ databases">
        <authorList>
            <person name="Kim M.K.M."/>
        </authorList>
    </citation>
    <scope>NUCLEOTIDE SEQUENCE [LARGE SCALE GENOMIC DNA]</scope>
    <source>
        <strain evidence="3 4">17J68-15</strain>
    </source>
</reference>
<evidence type="ECO:0000313" key="4">
    <source>
        <dbReference type="Proteomes" id="UP000295164"/>
    </source>
</evidence>
<dbReference type="PANTHER" id="PTHR11261">
    <property type="entry name" value="INTERPHOTORECEPTOR RETINOID-BINDING PROTEIN"/>
    <property type="match status" value="1"/>
</dbReference>
<dbReference type="PANTHER" id="PTHR11261:SF3">
    <property type="entry name" value="RETINOL-BINDING PROTEIN 3"/>
    <property type="match status" value="1"/>
</dbReference>
<dbReference type="Gene3D" id="3.90.226.10">
    <property type="entry name" value="2-enoyl-CoA Hydratase, Chain A, domain 1"/>
    <property type="match status" value="1"/>
</dbReference>
<dbReference type="InterPro" id="IPR005151">
    <property type="entry name" value="Tail-specific_protease"/>
</dbReference>
<dbReference type="Pfam" id="PF14684">
    <property type="entry name" value="Tricorn_C1"/>
    <property type="match status" value="1"/>
</dbReference>
<dbReference type="InterPro" id="IPR036034">
    <property type="entry name" value="PDZ_sf"/>
</dbReference>
<dbReference type="InterPro" id="IPR029045">
    <property type="entry name" value="ClpP/crotonase-like_dom_sf"/>
</dbReference>
<keyword evidence="4" id="KW-1185">Reference proteome</keyword>